<organism evidence="1">
    <name type="scientific">marine sediment metagenome</name>
    <dbReference type="NCBI Taxonomy" id="412755"/>
    <lineage>
        <taxon>unclassified sequences</taxon>
        <taxon>metagenomes</taxon>
        <taxon>ecological metagenomes</taxon>
    </lineage>
</organism>
<proteinExistence type="predicted"/>
<gene>
    <name evidence="1" type="ORF">LCGC14_0732630</name>
</gene>
<sequence>MKRGWAVELFNGVILRESDLDWKKVPKNQIARLSLFYDGRVWNLSGKEAYFVKYRASMVPGIQESFRIERRTIGFYEGAKKICYHVDESTGKFNLEVIDNSG</sequence>
<evidence type="ECO:0000313" key="1">
    <source>
        <dbReference type="EMBL" id="KKN40510.1"/>
    </source>
</evidence>
<reference evidence="1" key="1">
    <citation type="journal article" date="2015" name="Nature">
        <title>Complex archaea that bridge the gap between prokaryotes and eukaryotes.</title>
        <authorList>
            <person name="Spang A."/>
            <person name="Saw J.H."/>
            <person name="Jorgensen S.L."/>
            <person name="Zaremba-Niedzwiedzka K."/>
            <person name="Martijn J."/>
            <person name="Lind A.E."/>
            <person name="van Eijk R."/>
            <person name="Schleper C."/>
            <person name="Guy L."/>
            <person name="Ettema T.J."/>
        </authorList>
    </citation>
    <scope>NUCLEOTIDE SEQUENCE</scope>
</reference>
<dbReference type="EMBL" id="LAZR01001701">
    <property type="protein sequence ID" value="KKN40510.1"/>
    <property type="molecule type" value="Genomic_DNA"/>
</dbReference>
<name>A0A0F9Q948_9ZZZZ</name>
<protein>
    <submittedName>
        <fullName evidence="1">Uncharacterized protein</fullName>
    </submittedName>
</protein>
<accession>A0A0F9Q948</accession>
<dbReference type="AlphaFoldDB" id="A0A0F9Q948"/>
<comment type="caution">
    <text evidence="1">The sequence shown here is derived from an EMBL/GenBank/DDBJ whole genome shotgun (WGS) entry which is preliminary data.</text>
</comment>